<keyword evidence="1" id="KW-0378">Hydrolase</keyword>
<feature type="binding site" evidence="2">
    <location>
        <position position="307"/>
    </location>
    <ligand>
        <name>Zn(2+)</name>
        <dbReference type="ChEBI" id="CHEBI:29105"/>
        <note>catalytic</note>
    </ligand>
</feature>
<evidence type="ECO:0000256" key="2">
    <source>
        <dbReference type="PIRSR" id="PIRSR006615-1"/>
    </source>
</evidence>
<comment type="function">
    <text evidence="1">Broad specificity carboxypetidase that releases amino acids sequentially from the C-terminus, including neutral, aromatic, polar and basic residues.</text>
</comment>
<keyword evidence="1" id="KW-0645">Protease</keyword>
<dbReference type="PANTHER" id="PTHR34217:SF1">
    <property type="entry name" value="CARBOXYPEPTIDASE 1"/>
    <property type="match status" value="1"/>
</dbReference>
<dbReference type="OrthoDB" id="9772308at2"/>
<dbReference type="Pfam" id="PF02074">
    <property type="entry name" value="Peptidase_M32"/>
    <property type="match status" value="1"/>
</dbReference>
<dbReference type="AlphaFoldDB" id="A0A4P6JJT0"/>
<organism evidence="4 5">
    <name type="scientific">Ktedonosporobacter rubrisoli</name>
    <dbReference type="NCBI Taxonomy" id="2509675"/>
    <lineage>
        <taxon>Bacteria</taxon>
        <taxon>Bacillati</taxon>
        <taxon>Chloroflexota</taxon>
        <taxon>Ktedonobacteria</taxon>
        <taxon>Ktedonobacterales</taxon>
        <taxon>Ktedonosporobacteraceae</taxon>
        <taxon>Ktedonosporobacter</taxon>
    </lineage>
</organism>
<feature type="binding site" evidence="2">
    <location>
        <position position="277"/>
    </location>
    <ligand>
        <name>Zn(2+)</name>
        <dbReference type="ChEBI" id="CHEBI:29105"/>
        <note>catalytic</note>
    </ligand>
</feature>
<comment type="similarity">
    <text evidence="1">Belongs to the peptidase M32 family.</text>
</comment>
<reference evidence="4 5" key="1">
    <citation type="submission" date="2019-01" db="EMBL/GenBank/DDBJ databases">
        <title>Ktedonosporobacter rubrisoli SCAWS-G2.</title>
        <authorList>
            <person name="Huang Y."/>
            <person name="Yan B."/>
        </authorList>
    </citation>
    <scope>NUCLEOTIDE SEQUENCE [LARGE SCALE GENOMIC DNA]</scope>
    <source>
        <strain evidence="4 5">SCAWS-G2</strain>
    </source>
</reference>
<dbReference type="InterPro" id="IPR001333">
    <property type="entry name" value="Peptidase_M32_Taq"/>
</dbReference>
<keyword evidence="5" id="KW-1185">Reference proteome</keyword>
<dbReference type="Gene3D" id="1.10.1370.30">
    <property type="match status" value="1"/>
</dbReference>
<keyword evidence="1 2" id="KW-0479">Metal-binding</keyword>
<comment type="cofactor">
    <cofactor evidence="2">
        <name>Zn(2+)</name>
        <dbReference type="ChEBI" id="CHEBI:29105"/>
    </cofactor>
    <text evidence="2">Binds 1 zinc ion per subunit.</text>
</comment>
<gene>
    <name evidence="4" type="ORF">EPA93_02360</name>
</gene>
<comment type="catalytic activity">
    <reaction evidence="1">
        <text>Release of a C-terminal amino acid with broad specificity, except for -Pro.</text>
        <dbReference type="EC" id="3.4.17.19"/>
    </reaction>
</comment>
<dbReference type="GO" id="GO:0006508">
    <property type="term" value="P:proteolysis"/>
    <property type="evidence" value="ECO:0007669"/>
    <property type="project" value="UniProtKB-UniRule"/>
</dbReference>
<dbReference type="GO" id="GO:0004181">
    <property type="term" value="F:metallocarboxypeptidase activity"/>
    <property type="evidence" value="ECO:0007669"/>
    <property type="project" value="UniProtKB-UniRule"/>
</dbReference>
<dbReference type="GO" id="GO:0046872">
    <property type="term" value="F:metal ion binding"/>
    <property type="evidence" value="ECO:0007669"/>
    <property type="project" value="UniProtKB-KW"/>
</dbReference>
<dbReference type="PROSITE" id="PS52034">
    <property type="entry name" value="PEPTIDASE_M32"/>
    <property type="match status" value="1"/>
</dbReference>
<evidence type="ECO:0000256" key="3">
    <source>
        <dbReference type="PIRSR" id="PIRSR006615-2"/>
    </source>
</evidence>
<name>A0A4P6JJT0_KTERU</name>
<dbReference type="CDD" id="cd06460">
    <property type="entry name" value="M32_Taq"/>
    <property type="match status" value="1"/>
</dbReference>
<dbReference type="SUPFAM" id="SSF55486">
    <property type="entry name" value="Metalloproteases ('zincins'), catalytic domain"/>
    <property type="match status" value="1"/>
</dbReference>
<dbReference type="EC" id="3.4.17.19" evidence="1"/>
<keyword evidence="1 4" id="KW-0121">Carboxypeptidase</keyword>
<dbReference type="PANTHER" id="PTHR34217">
    <property type="entry name" value="METAL-DEPENDENT CARBOXYPEPTIDASE"/>
    <property type="match status" value="1"/>
</dbReference>
<dbReference type="KEGG" id="kbs:EPA93_02360"/>
<protein>
    <recommendedName>
        <fullName evidence="1">Metal-dependent carboxypeptidase</fullName>
        <ecNumber evidence="1">3.4.17.19</ecNumber>
    </recommendedName>
</protein>
<dbReference type="Proteomes" id="UP000290365">
    <property type="component" value="Chromosome"/>
</dbReference>
<evidence type="ECO:0000313" key="4">
    <source>
        <dbReference type="EMBL" id="QBD74896.1"/>
    </source>
</evidence>
<dbReference type="PIRSF" id="PIRSF006615">
    <property type="entry name" value="Zn_crbxpep_Taq"/>
    <property type="match status" value="1"/>
</dbReference>
<feature type="active site" description="Proton donor/acceptor" evidence="3">
    <location>
        <position position="278"/>
    </location>
</feature>
<dbReference type="EMBL" id="CP035758">
    <property type="protein sequence ID" value="QBD74896.1"/>
    <property type="molecule type" value="Genomic_DNA"/>
</dbReference>
<keyword evidence="1" id="KW-0482">Metalloprotease</keyword>
<dbReference type="PRINTS" id="PR00998">
    <property type="entry name" value="CRBOXYPTASET"/>
</dbReference>
<feature type="binding site" evidence="2">
    <location>
        <position position="281"/>
    </location>
    <ligand>
        <name>Zn(2+)</name>
        <dbReference type="ChEBI" id="CHEBI:29105"/>
        <note>catalytic</note>
    </ligand>
</feature>
<proteinExistence type="inferred from homology"/>
<dbReference type="RefSeq" id="WP_129885495.1">
    <property type="nucleotide sequence ID" value="NZ_CP035758.1"/>
</dbReference>
<accession>A0A4P6JJT0</accession>
<sequence>MPENAQKAIHITKSQPHINELLHQLQEVVDLQAIFELADWDAQSALPDGAREARAHQMALLQALIHERLASPHLGKLLGALEKLAPTVSFSAAEQGLLRQAVRLHHQATCLPVQLIKEIEQTRIICENAWKHARTHNNFAEFAPYLERMLTLQRKKADHLGWQSERYDALLDLYEPGCSVHRFEKLVAPIRQTCMALLEQIQAKSQQSESSMFQQDYPQERLKQLAGLLLASINYDHARGQLGNSAHPMTTSLSAPVDVRLSVRSSDLLSLVTSTLHEGGHALYAQGMARELLRTTLASKPSHGIDESQSRLWENAIGRSDAFWQGQYQSLQAVFPQPFREIPVNDFVRALNQVRPGPIRTVADEVCYNLHIFVRYELERGMINGDIAVESLPRLWNEKYRTYLGIEPESDANGVLQDIHWTSTFGYFPTYTLGNLYAAQIFHALRTAIPEIEPRLASGETAFILEWLQEHMYRFGAIYGPEELMVQVSGEAPNPRYLTEYLTHKFSKLYQLEAGEEQ</sequence>
<keyword evidence="2" id="KW-0862">Zinc</keyword>
<evidence type="ECO:0000256" key="1">
    <source>
        <dbReference type="PIRNR" id="PIRNR006615"/>
    </source>
</evidence>
<evidence type="ECO:0000313" key="5">
    <source>
        <dbReference type="Proteomes" id="UP000290365"/>
    </source>
</evidence>